<dbReference type="SMART" id="SM00822">
    <property type="entry name" value="PKS_KR"/>
    <property type="match status" value="1"/>
</dbReference>
<dbReference type="EMBL" id="JAGPXD010000002">
    <property type="protein sequence ID" value="KAH7367359.1"/>
    <property type="molecule type" value="Genomic_DNA"/>
</dbReference>
<dbReference type="SUPFAM" id="SSF51735">
    <property type="entry name" value="NAD(P)-binding Rossmann-fold domains"/>
    <property type="match status" value="1"/>
</dbReference>
<dbReference type="OrthoDB" id="47007at2759"/>
<dbReference type="AlphaFoldDB" id="A0A8K0TPX2"/>
<keyword evidence="3" id="KW-0560">Oxidoreductase</keyword>
<dbReference type="InterPro" id="IPR036291">
    <property type="entry name" value="NAD(P)-bd_dom_sf"/>
</dbReference>
<organism evidence="5 6">
    <name type="scientific">Plectosphaerella cucumerina</name>
    <dbReference type="NCBI Taxonomy" id="40658"/>
    <lineage>
        <taxon>Eukaryota</taxon>
        <taxon>Fungi</taxon>
        <taxon>Dikarya</taxon>
        <taxon>Ascomycota</taxon>
        <taxon>Pezizomycotina</taxon>
        <taxon>Sordariomycetes</taxon>
        <taxon>Hypocreomycetidae</taxon>
        <taxon>Glomerellales</taxon>
        <taxon>Plectosphaerellaceae</taxon>
        <taxon>Plectosphaerella</taxon>
    </lineage>
</organism>
<comment type="similarity">
    <text evidence="1">Belongs to the short-chain dehydrogenases/reductases (SDR) family.</text>
</comment>
<dbReference type="InterPro" id="IPR057326">
    <property type="entry name" value="KR_dom"/>
</dbReference>
<dbReference type="Gene3D" id="3.40.50.720">
    <property type="entry name" value="NAD(P)-binding Rossmann-like Domain"/>
    <property type="match status" value="1"/>
</dbReference>
<evidence type="ECO:0000256" key="1">
    <source>
        <dbReference type="ARBA" id="ARBA00006484"/>
    </source>
</evidence>
<dbReference type="GO" id="GO:0016614">
    <property type="term" value="F:oxidoreductase activity, acting on CH-OH group of donors"/>
    <property type="evidence" value="ECO:0007669"/>
    <property type="project" value="UniProtKB-ARBA"/>
</dbReference>
<dbReference type="PRINTS" id="PR00081">
    <property type="entry name" value="GDHRDH"/>
</dbReference>
<dbReference type="Proteomes" id="UP000813385">
    <property type="component" value="Unassembled WGS sequence"/>
</dbReference>
<evidence type="ECO:0000259" key="4">
    <source>
        <dbReference type="SMART" id="SM00822"/>
    </source>
</evidence>
<evidence type="ECO:0000256" key="2">
    <source>
        <dbReference type="ARBA" id="ARBA00022857"/>
    </source>
</evidence>
<keyword evidence="6" id="KW-1185">Reference proteome</keyword>
<dbReference type="PANTHER" id="PTHR48107:SF7">
    <property type="entry name" value="RE15974P"/>
    <property type="match status" value="1"/>
</dbReference>
<sequence length="251" mass="25859">MALSGKIALVTGGARGIGAAIALKLAQDGARVAFTFHHASSVPRAHAVITSIEDAGSSATAIQADVTRDPERVIKHALKAFGVDKIDILVNNAGVALDTSLAETTPDAYDRVFECNSRAVFFMMRAAAPHLAPGGRIINISASAARDGEPGSMAFAGSKAAVEAFTRVAARELGADGSGVTVNCISPGMVRTEDFETITEDMREETAKGTPAGERIGTVEDVADVVAFLAGDGARWMTGAVVPVNGGKTMF</sequence>
<evidence type="ECO:0000256" key="3">
    <source>
        <dbReference type="ARBA" id="ARBA00023002"/>
    </source>
</evidence>
<reference evidence="5" key="1">
    <citation type="journal article" date="2021" name="Nat. Commun.">
        <title>Genetic determinants of endophytism in the Arabidopsis root mycobiome.</title>
        <authorList>
            <person name="Mesny F."/>
            <person name="Miyauchi S."/>
            <person name="Thiergart T."/>
            <person name="Pickel B."/>
            <person name="Atanasova L."/>
            <person name="Karlsson M."/>
            <person name="Huettel B."/>
            <person name="Barry K.W."/>
            <person name="Haridas S."/>
            <person name="Chen C."/>
            <person name="Bauer D."/>
            <person name="Andreopoulos W."/>
            <person name="Pangilinan J."/>
            <person name="LaButti K."/>
            <person name="Riley R."/>
            <person name="Lipzen A."/>
            <person name="Clum A."/>
            <person name="Drula E."/>
            <person name="Henrissat B."/>
            <person name="Kohler A."/>
            <person name="Grigoriev I.V."/>
            <person name="Martin F.M."/>
            <person name="Hacquard S."/>
        </authorList>
    </citation>
    <scope>NUCLEOTIDE SEQUENCE</scope>
    <source>
        <strain evidence="5">MPI-CAGE-AT-0016</strain>
    </source>
</reference>
<evidence type="ECO:0000313" key="6">
    <source>
        <dbReference type="Proteomes" id="UP000813385"/>
    </source>
</evidence>
<proteinExistence type="inferred from homology"/>
<dbReference type="FunFam" id="3.40.50.720:FF:000084">
    <property type="entry name" value="Short-chain dehydrogenase reductase"/>
    <property type="match status" value="1"/>
</dbReference>
<dbReference type="Pfam" id="PF13561">
    <property type="entry name" value="adh_short_C2"/>
    <property type="match status" value="1"/>
</dbReference>
<comment type="caution">
    <text evidence="5">The sequence shown here is derived from an EMBL/GenBank/DDBJ whole genome shotgun (WGS) entry which is preliminary data.</text>
</comment>
<evidence type="ECO:0000313" key="5">
    <source>
        <dbReference type="EMBL" id="KAH7367359.1"/>
    </source>
</evidence>
<dbReference type="InterPro" id="IPR002347">
    <property type="entry name" value="SDR_fam"/>
</dbReference>
<accession>A0A8K0TPX2</accession>
<name>A0A8K0TPX2_9PEZI</name>
<feature type="domain" description="Ketoreductase" evidence="4">
    <location>
        <begin position="6"/>
        <end position="188"/>
    </location>
</feature>
<keyword evidence="2" id="KW-0521">NADP</keyword>
<dbReference type="PRINTS" id="PR00080">
    <property type="entry name" value="SDRFAMILY"/>
</dbReference>
<protein>
    <submittedName>
        <fullName evidence="5">Short-chain dehydrogenase</fullName>
    </submittedName>
</protein>
<dbReference type="PANTHER" id="PTHR48107">
    <property type="entry name" value="NADPH-DEPENDENT ALDEHYDE REDUCTASE-LIKE PROTEIN, CHLOROPLASTIC-RELATED"/>
    <property type="match status" value="1"/>
</dbReference>
<gene>
    <name evidence="5" type="ORF">B0T11DRAFT_275170</name>
</gene>